<accession>A0A9D3BF49</accession>
<comment type="caution">
    <text evidence="2">The sequence shown here is derived from an EMBL/GenBank/DDBJ whole genome shotgun (WGS) entry which is preliminary data.</text>
</comment>
<gene>
    <name evidence="2" type="ORF">G4P62_000842</name>
</gene>
<name>A0A9D3BF49_NOTFU</name>
<dbReference type="KEGG" id="nfu:107383832"/>
<evidence type="ECO:0000313" key="2">
    <source>
        <dbReference type="EMBL" id="KAF7205195.1"/>
    </source>
</evidence>
<feature type="region of interest" description="Disordered" evidence="1">
    <location>
        <begin position="1"/>
        <end position="76"/>
    </location>
</feature>
<evidence type="ECO:0000313" key="3">
    <source>
        <dbReference type="Proteomes" id="UP000822369"/>
    </source>
</evidence>
<dbReference type="Proteomes" id="UP000822369">
    <property type="component" value="Chromosome 15"/>
</dbReference>
<sequence length="76" mass="8052">MMKAVTYGKISGSANRFPLKTVIQSRRSKSPASVNGTPASQLSTPHSPSPSPTGPGSLSRRREQDKAVTELRPTSS</sequence>
<dbReference type="AlphaFoldDB" id="A0A9D3BF49"/>
<dbReference type="EMBL" id="JAAVVJ010000015">
    <property type="protein sequence ID" value="KAF7205195.1"/>
    <property type="molecule type" value="Genomic_DNA"/>
</dbReference>
<protein>
    <submittedName>
        <fullName evidence="2">Transcript variant X1</fullName>
    </submittedName>
</protein>
<feature type="compositionally biased region" description="Polar residues" evidence="1">
    <location>
        <begin position="22"/>
        <end position="39"/>
    </location>
</feature>
<evidence type="ECO:0000256" key="1">
    <source>
        <dbReference type="SAM" id="MobiDB-lite"/>
    </source>
</evidence>
<feature type="compositionally biased region" description="Basic and acidic residues" evidence="1">
    <location>
        <begin position="60"/>
        <end position="69"/>
    </location>
</feature>
<proteinExistence type="predicted"/>
<organism evidence="2 3">
    <name type="scientific">Nothobranchius furzeri</name>
    <name type="common">Turquoise killifish</name>
    <dbReference type="NCBI Taxonomy" id="105023"/>
    <lineage>
        <taxon>Eukaryota</taxon>
        <taxon>Metazoa</taxon>
        <taxon>Chordata</taxon>
        <taxon>Craniata</taxon>
        <taxon>Vertebrata</taxon>
        <taxon>Euteleostomi</taxon>
        <taxon>Actinopterygii</taxon>
        <taxon>Neopterygii</taxon>
        <taxon>Teleostei</taxon>
        <taxon>Neoteleostei</taxon>
        <taxon>Acanthomorphata</taxon>
        <taxon>Ovalentaria</taxon>
        <taxon>Atherinomorphae</taxon>
        <taxon>Cyprinodontiformes</taxon>
        <taxon>Nothobranchiidae</taxon>
        <taxon>Nothobranchius</taxon>
    </lineage>
</organism>
<reference evidence="2" key="1">
    <citation type="submission" date="2020-03" db="EMBL/GenBank/DDBJ databases">
        <title>Intra-Species Differences in Population Size shape Life History and Genome Evolution.</title>
        <authorList>
            <person name="Willemsen D."/>
            <person name="Cui R."/>
            <person name="Valenzano D.R."/>
        </authorList>
    </citation>
    <scope>NUCLEOTIDE SEQUENCE</scope>
    <source>
        <strain evidence="2">GRZ</strain>
        <tissue evidence="2">Whole</tissue>
    </source>
</reference>